<dbReference type="Pfam" id="PF13976">
    <property type="entry name" value="gag_pre-integrs"/>
    <property type="match status" value="1"/>
</dbReference>
<evidence type="ECO:0000259" key="1">
    <source>
        <dbReference type="Pfam" id="PF07727"/>
    </source>
</evidence>
<dbReference type="AlphaFoldDB" id="A0AAV3Q8S9"/>
<evidence type="ECO:0000313" key="3">
    <source>
        <dbReference type="EMBL" id="GAA0158622.1"/>
    </source>
</evidence>
<keyword evidence="3" id="KW-0472">Membrane</keyword>
<proteinExistence type="predicted"/>
<feature type="domain" description="Reverse transcriptase Ty1/copia-type" evidence="1">
    <location>
        <begin position="196"/>
        <end position="259"/>
    </location>
</feature>
<comment type="caution">
    <text evidence="3">The sequence shown here is derived from an EMBL/GenBank/DDBJ whole genome shotgun (WGS) entry which is preliminary data.</text>
</comment>
<keyword evidence="4" id="KW-1185">Reference proteome</keyword>
<dbReference type="Proteomes" id="UP001454036">
    <property type="component" value="Unassembled WGS sequence"/>
</dbReference>
<dbReference type="EMBL" id="BAABME010003394">
    <property type="protein sequence ID" value="GAA0158622.1"/>
    <property type="molecule type" value="Genomic_DNA"/>
</dbReference>
<dbReference type="Pfam" id="PF07727">
    <property type="entry name" value="RVT_2"/>
    <property type="match status" value="1"/>
</dbReference>
<gene>
    <name evidence="3" type="ORF">LIER_15594</name>
</gene>
<dbReference type="InterPro" id="IPR025724">
    <property type="entry name" value="GAG-pre-integrase_dom"/>
</dbReference>
<reference evidence="3 4" key="1">
    <citation type="submission" date="2024-01" db="EMBL/GenBank/DDBJ databases">
        <title>The complete chloroplast genome sequence of Lithospermum erythrorhizon: insights into the phylogenetic relationship among Boraginaceae species and the maternal lineages of purple gromwells.</title>
        <authorList>
            <person name="Okada T."/>
            <person name="Watanabe K."/>
        </authorList>
    </citation>
    <scope>NUCLEOTIDE SEQUENCE [LARGE SCALE GENOMIC DNA]</scope>
</reference>
<evidence type="ECO:0000313" key="4">
    <source>
        <dbReference type="Proteomes" id="UP001454036"/>
    </source>
</evidence>
<evidence type="ECO:0000259" key="2">
    <source>
        <dbReference type="Pfam" id="PF13976"/>
    </source>
</evidence>
<feature type="domain" description="GAG-pre-integrase" evidence="2">
    <location>
        <begin position="5"/>
        <end position="40"/>
    </location>
</feature>
<keyword evidence="3" id="KW-0812">Transmembrane</keyword>
<keyword evidence="3" id="KW-0675">Receptor</keyword>
<protein>
    <submittedName>
        <fullName evidence="3">Transmembrane signal receptor</fullName>
    </submittedName>
</protein>
<sequence length="260" mass="30051">MSNVLWHHRLGHASYISIKHLVKLSSPIDSPCNICPMAKQSRLSFHSAISTESVISDMSLVDHDNLHNNAQSDNDIDLEPVVEPTLRHSTRVRQPPQWLNYYYISNSISTFDSLPPCTPMHMSFLAKRSTIQEPHTYKQANVHDVWVQAMNSELKALEDNHTWDLVELPCDKKPIGCKWVYRVKYNPDGSVNKYNARLLLAIAAKRSWALYQLDINNAFLHGYLDEDIYIVPHEGYSKENPDQFYKLKRSLYDLKQASRQ</sequence>
<organism evidence="3 4">
    <name type="scientific">Lithospermum erythrorhizon</name>
    <name type="common">Purple gromwell</name>
    <name type="synonym">Lithospermum officinale var. erythrorhizon</name>
    <dbReference type="NCBI Taxonomy" id="34254"/>
    <lineage>
        <taxon>Eukaryota</taxon>
        <taxon>Viridiplantae</taxon>
        <taxon>Streptophyta</taxon>
        <taxon>Embryophyta</taxon>
        <taxon>Tracheophyta</taxon>
        <taxon>Spermatophyta</taxon>
        <taxon>Magnoliopsida</taxon>
        <taxon>eudicotyledons</taxon>
        <taxon>Gunneridae</taxon>
        <taxon>Pentapetalae</taxon>
        <taxon>asterids</taxon>
        <taxon>lamiids</taxon>
        <taxon>Boraginales</taxon>
        <taxon>Boraginaceae</taxon>
        <taxon>Boraginoideae</taxon>
        <taxon>Lithospermeae</taxon>
        <taxon>Lithospermum</taxon>
    </lineage>
</organism>
<name>A0AAV3Q8S9_LITER</name>
<accession>A0AAV3Q8S9</accession>
<dbReference type="InterPro" id="IPR013103">
    <property type="entry name" value="RVT_2"/>
</dbReference>